<dbReference type="RefSeq" id="WP_339096150.1">
    <property type="nucleotide sequence ID" value="NZ_CP149782.1"/>
</dbReference>
<sequence length="104" mass="11941">MQDTVQSVTYRGFEIYLSDPKRRMVCSYMISELRFPCRDIAHGQQIIDAHLERAAQPRKPGEVRILAADVRVTNGLSASACRYRSERARNQNRKGGKFAKEVRL</sequence>
<name>A0AAU6Q408_9DEIO</name>
<evidence type="ECO:0000313" key="1">
    <source>
        <dbReference type="EMBL" id="WYF44978.1"/>
    </source>
</evidence>
<dbReference type="EMBL" id="CP149782">
    <property type="protein sequence ID" value="WYF44978.1"/>
    <property type="molecule type" value="Genomic_DNA"/>
</dbReference>
<protein>
    <recommendedName>
        <fullName evidence="2">Transposase</fullName>
    </recommendedName>
</protein>
<reference evidence="1" key="1">
    <citation type="submission" date="2024-03" db="EMBL/GenBank/DDBJ databases">
        <title>Deinococcus weizhi sp. nov., isolated from human skin.</title>
        <authorList>
            <person name="Wei Z."/>
            <person name="Tian F."/>
            <person name="Yang C."/>
            <person name="Xin L.T."/>
            <person name="Wen Z.J."/>
            <person name="Lan K.C."/>
            <person name="Yu L."/>
            <person name="Zhe W."/>
            <person name="Dan F.D."/>
            <person name="Jun W."/>
            <person name="Rui Z."/>
            <person name="Yong X.J."/>
            <person name="Ting Y."/>
            <person name="Wei X."/>
            <person name="Xu Z.G."/>
            <person name="Xin Z."/>
            <person name="Dong F.G."/>
            <person name="Ni X.M."/>
            <person name="Zheng M.G."/>
            <person name="Chun Y."/>
            <person name="Qian W.X."/>
        </authorList>
    </citation>
    <scope>NUCLEOTIDE SEQUENCE</scope>
    <source>
        <strain evidence="1">VB142</strain>
    </source>
</reference>
<evidence type="ECO:0008006" key="2">
    <source>
        <dbReference type="Google" id="ProtNLM"/>
    </source>
</evidence>
<dbReference type="AlphaFoldDB" id="A0AAU6Q408"/>
<proteinExistence type="predicted"/>
<gene>
    <name evidence="1" type="ORF">WDJ50_02355</name>
</gene>
<accession>A0AAU6Q408</accession>
<organism evidence="1">
    <name type="scientific">Deinococcus sp. VB142</name>
    <dbReference type="NCBI Taxonomy" id="3112952"/>
    <lineage>
        <taxon>Bacteria</taxon>
        <taxon>Thermotogati</taxon>
        <taxon>Deinococcota</taxon>
        <taxon>Deinococci</taxon>
        <taxon>Deinococcales</taxon>
        <taxon>Deinococcaceae</taxon>
        <taxon>Deinococcus</taxon>
    </lineage>
</organism>